<dbReference type="InterPro" id="IPR036291">
    <property type="entry name" value="NAD(P)-bd_dom_sf"/>
</dbReference>
<sequence length="367" mass="40416">MSETILVTGGAGYVGSHCVLEMLANKYEVIVIDNLVNSVRLEGNQMPESIVRVERLANTKVKQYLNGDIRDEEFLDQLFSSHKIDVVIHFAALKSVGESVAKPLEYYENNVSGTISLLKSMRKHGVTKFIFSSSATVYGDPEVLPLVESLPTGQTCSNPYGRTKHIVELILKDVCKSSPEWSVISLRYFNPVGAHSSGDIGEDPQDIPNNLMPFITQVAVGIRPELSVFGNDYNTVDGTGVRDYLHIDDLAIGHLKAIEKISGKGWNGFNAINLGTGRGYSVLEVISSLLTVLYSQQFILKIVKAFETANGVKIPYKIVPRRPGDVTALYSDASLALEKLLTFRQSSDLLYTRRRTFTVSLLGLPIS</sequence>
<dbReference type="EMBL" id="OC870396">
    <property type="protein sequence ID" value="CAD7634994.1"/>
    <property type="molecule type" value="Genomic_DNA"/>
</dbReference>
<comment type="cofactor">
    <cofactor evidence="3 8">
        <name>NAD(+)</name>
        <dbReference type="ChEBI" id="CHEBI:57540"/>
    </cofactor>
</comment>
<dbReference type="GO" id="GO:0033499">
    <property type="term" value="P:galactose catabolic process via UDP-galactose, Leloir pathway"/>
    <property type="evidence" value="ECO:0007669"/>
    <property type="project" value="TreeGrafter"/>
</dbReference>
<dbReference type="Pfam" id="PF01370">
    <property type="entry name" value="Epimerase"/>
    <property type="match status" value="1"/>
</dbReference>
<evidence type="ECO:0000256" key="4">
    <source>
        <dbReference type="ARBA" id="ARBA00004947"/>
    </source>
</evidence>
<evidence type="ECO:0000256" key="7">
    <source>
        <dbReference type="ARBA" id="ARBA00023235"/>
    </source>
</evidence>
<keyword evidence="7 8" id="KW-0413">Isomerase</keyword>
<protein>
    <recommendedName>
        <fullName evidence="8">UDP-glucose 4-epimerase</fullName>
        <ecNumber evidence="8">5.1.3.2</ecNumber>
    </recommendedName>
</protein>
<dbReference type="NCBIfam" id="TIGR01179">
    <property type="entry name" value="galE"/>
    <property type="match status" value="1"/>
</dbReference>
<dbReference type="InterPro" id="IPR005886">
    <property type="entry name" value="UDP_G4E"/>
</dbReference>
<dbReference type="EMBL" id="CAJPIZ010015821">
    <property type="protein sequence ID" value="CAG2115424.1"/>
    <property type="molecule type" value="Genomic_DNA"/>
</dbReference>
<organism evidence="10">
    <name type="scientific">Medioppia subpectinata</name>
    <dbReference type="NCBI Taxonomy" id="1979941"/>
    <lineage>
        <taxon>Eukaryota</taxon>
        <taxon>Metazoa</taxon>
        <taxon>Ecdysozoa</taxon>
        <taxon>Arthropoda</taxon>
        <taxon>Chelicerata</taxon>
        <taxon>Arachnida</taxon>
        <taxon>Acari</taxon>
        <taxon>Acariformes</taxon>
        <taxon>Sarcoptiformes</taxon>
        <taxon>Oribatida</taxon>
        <taxon>Brachypylina</taxon>
        <taxon>Oppioidea</taxon>
        <taxon>Oppiidae</taxon>
        <taxon>Medioppia</taxon>
    </lineage>
</organism>
<comment type="subunit">
    <text evidence="8">Homodimer.</text>
</comment>
<comment type="catalytic activity">
    <reaction evidence="1">
        <text>UDP-N-acetyl-alpha-D-glucosamine = UDP-N-acetyl-alpha-D-galactosamine</text>
        <dbReference type="Rhea" id="RHEA:20517"/>
        <dbReference type="ChEBI" id="CHEBI:57705"/>
        <dbReference type="ChEBI" id="CHEBI:67138"/>
        <dbReference type="EC" id="5.1.3.7"/>
    </reaction>
</comment>
<dbReference type="PANTHER" id="PTHR43725:SF47">
    <property type="entry name" value="UDP-GLUCOSE 4-EPIMERASE"/>
    <property type="match status" value="1"/>
</dbReference>
<evidence type="ECO:0000256" key="2">
    <source>
        <dbReference type="ARBA" id="ARBA00000083"/>
    </source>
</evidence>
<reference evidence="10" key="1">
    <citation type="submission" date="2020-11" db="EMBL/GenBank/DDBJ databases">
        <authorList>
            <person name="Tran Van P."/>
        </authorList>
    </citation>
    <scope>NUCLEOTIDE SEQUENCE</scope>
</reference>
<dbReference type="AlphaFoldDB" id="A0A7R9Q733"/>
<evidence type="ECO:0000256" key="3">
    <source>
        <dbReference type="ARBA" id="ARBA00001911"/>
    </source>
</evidence>
<accession>A0A7R9Q733</accession>
<evidence type="ECO:0000313" key="11">
    <source>
        <dbReference type="Proteomes" id="UP000759131"/>
    </source>
</evidence>
<dbReference type="CDD" id="cd05247">
    <property type="entry name" value="UDP_G4E_1_SDR_e"/>
    <property type="match status" value="1"/>
</dbReference>
<dbReference type="PANTHER" id="PTHR43725">
    <property type="entry name" value="UDP-GLUCOSE 4-EPIMERASE"/>
    <property type="match status" value="1"/>
</dbReference>
<dbReference type="OrthoDB" id="9402762at2759"/>
<dbReference type="EC" id="5.1.3.2" evidence="8"/>
<dbReference type="Gene3D" id="3.40.50.720">
    <property type="entry name" value="NAD(P)-binding Rossmann-like Domain"/>
    <property type="match status" value="1"/>
</dbReference>
<dbReference type="InterPro" id="IPR001509">
    <property type="entry name" value="Epimerase_deHydtase"/>
</dbReference>
<dbReference type="GO" id="GO:0003974">
    <property type="term" value="F:UDP-N-acetylglucosamine 4-epimerase activity"/>
    <property type="evidence" value="ECO:0007669"/>
    <property type="project" value="UniProtKB-EC"/>
</dbReference>
<evidence type="ECO:0000256" key="8">
    <source>
        <dbReference type="RuleBase" id="RU366046"/>
    </source>
</evidence>
<dbReference type="Gene3D" id="3.90.25.10">
    <property type="entry name" value="UDP-galactose 4-epimerase, domain 1"/>
    <property type="match status" value="1"/>
</dbReference>
<dbReference type="GO" id="GO:0005829">
    <property type="term" value="C:cytosol"/>
    <property type="evidence" value="ECO:0007669"/>
    <property type="project" value="TreeGrafter"/>
</dbReference>
<name>A0A7R9Q733_9ACAR</name>
<comment type="similarity">
    <text evidence="8">Belongs to the NAD(P)-dependent epimerase/dehydratase family.</text>
</comment>
<evidence type="ECO:0000256" key="5">
    <source>
        <dbReference type="ARBA" id="ARBA00023027"/>
    </source>
</evidence>
<keyword evidence="11" id="KW-1185">Reference proteome</keyword>
<evidence type="ECO:0000256" key="1">
    <source>
        <dbReference type="ARBA" id="ARBA00000014"/>
    </source>
</evidence>
<dbReference type="GO" id="GO:0003978">
    <property type="term" value="F:UDP-glucose 4-epimerase activity"/>
    <property type="evidence" value="ECO:0007669"/>
    <property type="project" value="UniProtKB-UniRule"/>
</dbReference>
<evidence type="ECO:0000256" key="6">
    <source>
        <dbReference type="ARBA" id="ARBA00023144"/>
    </source>
</evidence>
<gene>
    <name evidence="10" type="ORF">OSB1V03_LOCUS15386</name>
</gene>
<evidence type="ECO:0000259" key="9">
    <source>
        <dbReference type="Pfam" id="PF01370"/>
    </source>
</evidence>
<keyword evidence="5 8" id="KW-0520">NAD</keyword>
<proteinExistence type="inferred from homology"/>
<keyword evidence="6" id="KW-0299">Galactose metabolism</keyword>
<keyword evidence="8" id="KW-0119">Carbohydrate metabolism</keyword>
<feature type="domain" description="NAD-dependent epimerase/dehydratase" evidence="9">
    <location>
        <begin position="5"/>
        <end position="263"/>
    </location>
</feature>
<evidence type="ECO:0000313" key="10">
    <source>
        <dbReference type="EMBL" id="CAD7634994.1"/>
    </source>
</evidence>
<comment type="catalytic activity">
    <reaction evidence="2 8">
        <text>UDP-alpha-D-glucose = UDP-alpha-D-galactose</text>
        <dbReference type="Rhea" id="RHEA:22168"/>
        <dbReference type="ChEBI" id="CHEBI:58885"/>
        <dbReference type="ChEBI" id="CHEBI:66914"/>
        <dbReference type="EC" id="5.1.3.2"/>
    </reaction>
</comment>
<dbReference type="SUPFAM" id="SSF51735">
    <property type="entry name" value="NAD(P)-binding Rossmann-fold domains"/>
    <property type="match status" value="1"/>
</dbReference>
<dbReference type="UniPathway" id="UPA00214"/>
<dbReference type="Proteomes" id="UP000759131">
    <property type="component" value="Unassembled WGS sequence"/>
</dbReference>
<comment type="pathway">
    <text evidence="4 8">Carbohydrate metabolism; galactose metabolism.</text>
</comment>